<reference evidence="1 2" key="1">
    <citation type="submission" date="2017-05" db="EMBL/GenBank/DDBJ databases">
        <authorList>
            <person name="Varghese N."/>
            <person name="Submissions S."/>
        </authorList>
    </citation>
    <scope>NUCLEOTIDE SEQUENCE [LARGE SCALE GENOMIC DNA]</scope>
    <source>
        <strain evidence="1 2">SM16</strain>
    </source>
</reference>
<name>A0ABY1QR34_9SPHN</name>
<comment type="caution">
    <text evidence="1">The sequence shown here is derived from an EMBL/GenBank/DDBJ whole genome shotgun (WGS) entry which is preliminary data.</text>
</comment>
<sequence>MRRDVKNTTKMGLSYRGRVLGKYPAGSPLDPRITLRQIFTDDSEDACFGYDAKEPGFGGGR</sequence>
<dbReference type="Proteomes" id="UP001157910">
    <property type="component" value="Unassembled WGS sequence"/>
</dbReference>
<accession>A0ABY1QR34</accession>
<dbReference type="EMBL" id="FXUI01000011">
    <property type="protein sequence ID" value="SMP78518.1"/>
    <property type="molecule type" value="Genomic_DNA"/>
</dbReference>
<evidence type="ECO:0000313" key="2">
    <source>
        <dbReference type="Proteomes" id="UP001157910"/>
    </source>
</evidence>
<protein>
    <submittedName>
        <fullName evidence="1">Uncharacterized protein</fullName>
    </submittedName>
</protein>
<evidence type="ECO:0000313" key="1">
    <source>
        <dbReference type="EMBL" id="SMP78518.1"/>
    </source>
</evidence>
<proteinExistence type="predicted"/>
<keyword evidence="2" id="KW-1185">Reference proteome</keyword>
<organism evidence="1 2">
    <name type="scientific">Novosphingobium panipatense</name>
    <dbReference type="NCBI Taxonomy" id="428991"/>
    <lineage>
        <taxon>Bacteria</taxon>
        <taxon>Pseudomonadati</taxon>
        <taxon>Pseudomonadota</taxon>
        <taxon>Alphaproteobacteria</taxon>
        <taxon>Sphingomonadales</taxon>
        <taxon>Sphingomonadaceae</taxon>
        <taxon>Novosphingobium</taxon>
    </lineage>
</organism>
<gene>
    <name evidence="1" type="ORF">SAMN06296065_11139</name>
</gene>